<dbReference type="InterPro" id="IPR006059">
    <property type="entry name" value="SBP"/>
</dbReference>
<dbReference type="PANTHER" id="PTHR42779:SF1">
    <property type="entry name" value="PROTEIN YNJB"/>
    <property type="match status" value="1"/>
</dbReference>
<feature type="signal peptide" evidence="2">
    <location>
        <begin position="1"/>
        <end position="25"/>
    </location>
</feature>
<organism evidence="3">
    <name type="scientific">Methyloraptor flagellatus</name>
    <dbReference type="NCBI Taxonomy" id="3162530"/>
    <lineage>
        <taxon>Bacteria</taxon>
        <taxon>Pseudomonadati</taxon>
        <taxon>Pseudomonadota</taxon>
        <taxon>Alphaproteobacteria</taxon>
        <taxon>Hyphomicrobiales</taxon>
        <taxon>Ancalomicrobiaceae</taxon>
        <taxon>Methyloraptor</taxon>
    </lineage>
</organism>
<dbReference type="Gene3D" id="3.40.190.10">
    <property type="entry name" value="Periplasmic binding protein-like II"/>
    <property type="match status" value="2"/>
</dbReference>
<evidence type="ECO:0000256" key="1">
    <source>
        <dbReference type="ARBA" id="ARBA00022764"/>
    </source>
</evidence>
<gene>
    <name evidence="3" type="ORF">ABS361_19360</name>
</gene>
<dbReference type="AlphaFoldDB" id="A0AAU7XBX7"/>
<dbReference type="RefSeq" id="WP_407049268.1">
    <property type="nucleotide sequence ID" value="NZ_CP158568.1"/>
</dbReference>
<accession>A0AAU7XBX7</accession>
<reference evidence="3" key="1">
    <citation type="submission" date="2024-06" db="EMBL/GenBank/DDBJ databases">
        <title>Methylostella associata gen. nov., sp. nov., a novel Ancalomicrobiaceae-affiliated facultatively methylotrophic bacteria that feed on methanotrophs of the genus Methylococcus.</title>
        <authorList>
            <person name="Saltykova V."/>
            <person name="Danilova O.V."/>
            <person name="Oshkin I.Y."/>
            <person name="Belova S.E."/>
            <person name="Pimenov N.V."/>
            <person name="Dedysh S.N."/>
        </authorList>
    </citation>
    <scope>NUCLEOTIDE SEQUENCE</scope>
    <source>
        <strain evidence="3">S20</strain>
    </source>
</reference>
<keyword evidence="1" id="KW-0574">Periplasm</keyword>
<evidence type="ECO:0000313" key="3">
    <source>
        <dbReference type="EMBL" id="XBY44174.1"/>
    </source>
</evidence>
<protein>
    <submittedName>
        <fullName evidence="3">Extracellular solute-binding protein</fullName>
    </submittedName>
</protein>
<evidence type="ECO:0000256" key="2">
    <source>
        <dbReference type="SAM" id="SignalP"/>
    </source>
</evidence>
<feature type="chain" id="PRO_5043313765" evidence="2">
    <location>
        <begin position="26"/>
        <end position="402"/>
    </location>
</feature>
<dbReference type="Pfam" id="PF13416">
    <property type="entry name" value="SBP_bac_8"/>
    <property type="match status" value="1"/>
</dbReference>
<name>A0AAU7XBX7_9HYPH</name>
<dbReference type="EMBL" id="CP158568">
    <property type="protein sequence ID" value="XBY44174.1"/>
    <property type="molecule type" value="Genomic_DNA"/>
</dbReference>
<sequence>MNRTYTHAIAAALLAATALATPARAAETGTALDRNAIRTAIATQLKAGGTLTVWADDSRFKTFFAEVVAPRFAKSRGIKVEFAVKPAATITTEIAAAKEAGRPSPADLVLMSDARARGFVEAGLASGRVLDLLPHSKDIDPAIANVADAAYMAGSTVPFDIRQQVVAFDQSKVAASAVETTEGLAAFAGSHPKRVGFVPGFGKQYGATFLETLLISLPVNGCRGFIYDAKLGERGADVWAHGECALHTVNYLRLLKPNAETRRTPAELMLALAKGRVDVAILDETDVAEAASRGALPATVRTTMLKTGQAREVTQIIVPMTAVHQLASYALADDLLSEAVQKAKLDRLGSRSPRASVMTAAVAPWYVPAARFAAATRAKPVGVLTEAVAPRVALEAFDLAQK</sequence>
<keyword evidence="2" id="KW-0732">Signal</keyword>
<dbReference type="PANTHER" id="PTHR42779">
    <property type="entry name" value="PROTEIN YNJB"/>
    <property type="match status" value="1"/>
</dbReference>
<dbReference type="SUPFAM" id="SSF53850">
    <property type="entry name" value="Periplasmic binding protein-like II"/>
    <property type="match status" value="1"/>
</dbReference>
<dbReference type="KEGG" id="mflg:ABS361_19360"/>
<proteinExistence type="predicted"/>